<protein>
    <submittedName>
        <fullName evidence="2">Uncharacterized protein</fullName>
    </submittedName>
</protein>
<dbReference type="InParanoid" id="M1DJ98"/>
<evidence type="ECO:0000313" key="3">
    <source>
        <dbReference type="Proteomes" id="UP000011115"/>
    </source>
</evidence>
<feature type="region of interest" description="Disordered" evidence="1">
    <location>
        <begin position="188"/>
        <end position="220"/>
    </location>
</feature>
<keyword evidence="3" id="KW-1185">Reference proteome</keyword>
<reference evidence="3" key="1">
    <citation type="journal article" date="2011" name="Nature">
        <title>Genome sequence and analysis of the tuber crop potato.</title>
        <authorList>
            <consortium name="The Potato Genome Sequencing Consortium"/>
        </authorList>
    </citation>
    <scope>NUCLEOTIDE SEQUENCE [LARGE SCALE GENOMIC DNA]</scope>
    <source>
        <strain evidence="3">cv. DM1-3 516 R44</strain>
    </source>
</reference>
<name>M1DJ98_SOLTU</name>
<proteinExistence type="predicted"/>
<sequence>MTKSKATERITPAQETSKGIMINEDAATSKGKATKLPTTTGKGKGKRPTSARKTITLDPNIPAWPRGFYRAVHVPPKVTSDTDSQAQGEALDTDSHTNGVTALTGSPFYLPLCLYFLYLEFEAKHGQYFAKRNKTGEKTKKRRPEDCLMHSTQPIQIKKLRALKGGLWQTAEPFGELDPARLTAQRGNFQPRFPKSSPQPPKSKSNTHTTQLTPDPIDPCLRGTQTSPGLTKIGHLITYSFKNDVKRSIIGQSSHFKFCGSNGGPSRAHRLSWRVADFVRWRVANFVSWRFANFVRWRFANFLGESPTGHFAR</sequence>
<dbReference type="Proteomes" id="UP000011115">
    <property type="component" value="Unassembled WGS sequence"/>
</dbReference>
<feature type="region of interest" description="Disordered" evidence="1">
    <location>
        <begin position="1"/>
        <end position="52"/>
    </location>
</feature>
<dbReference type="EnsemblPlants" id="PGSC0003DMT400089954">
    <property type="protein sequence ID" value="PGSC0003DMT400089954"/>
    <property type="gene ID" value="PGSC0003DMG400039525"/>
</dbReference>
<dbReference type="HOGENOM" id="CLU_889679_0_0_1"/>
<evidence type="ECO:0000256" key="1">
    <source>
        <dbReference type="SAM" id="MobiDB-lite"/>
    </source>
</evidence>
<dbReference type="Gramene" id="PGSC0003DMT400089954">
    <property type="protein sequence ID" value="PGSC0003DMT400089954"/>
    <property type="gene ID" value="PGSC0003DMG400039525"/>
</dbReference>
<reference evidence="2" key="2">
    <citation type="submission" date="2015-06" db="UniProtKB">
        <authorList>
            <consortium name="EnsemblPlants"/>
        </authorList>
    </citation>
    <scope>IDENTIFICATION</scope>
    <source>
        <strain evidence="2">DM1-3 516 R44</strain>
    </source>
</reference>
<accession>M1DJ98</accession>
<organism evidence="2 3">
    <name type="scientific">Solanum tuberosum</name>
    <name type="common">Potato</name>
    <dbReference type="NCBI Taxonomy" id="4113"/>
    <lineage>
        <taxon>Eukaryota</taxon>
        <taxon>Viridiplantae</taxon>
        <taxon>Streptophyta</taxon>
        <taxon>Embryophyta</taxon>
        <taxon>Tracheophyta</taxon>
        <taxon>Spermatophyta</taxon>
        <taxon>Magnoliopsida</taxon>
        <taxon>eudicotyledons</taxon>
        <taxon>Gunneridae</taxon>
        <taxon>Pentapetalae</taxon>
        <taxon>asterids</taxon>
        <taxon>lamiids</taxon>
        <taxon>Solanales</taxon>
        <taxon>Solanaceae</taxon>
        <taxon>Solanoideae</taxon>
        <taxon>Solaneae</taxon>
        <taxon>Solanum</taxon>
    </lineage>
</organism>
<dbReference type="PaxDb" id="4113-PGSC0003DMT400089954"/>
<feature type="compositionally biased region" description="Low complexity" evidence="1">
    <location>
        <begin position="30"/>
        <end position="41"/>
    </location>
</feature>
<evidence type="ECO:0000313" key="2">
    <source>
        <dbReference type="EnsemblPlants" id="PGSC0003DMT400089954"/>
    </source>
</evidence>
<dbReference type="AlphaFoldDB" id="M1DJ98"/>